<accession>A0ACB9DF84</accession>
<keyword evidence="2" id="KW-1185">Reference proteome</keyword>
<reference evidence="2" key="1">
    <citation type="journal article" date="2022" name="Mol. Ecol. Resour.">
        <title>The genomes of chicory, endive, great burdock and yacon provide insights into Asteraceae palaeo-polyploidization history and plant inulin production.</title>
        <authorList>
            <person name="Fan W."/>
            <person name="Wang S."/>
            <person name="Wang H."/>
            <person name="Wang A."/>
            <person name="Jiang F."/>
            <person name="Liu H."/>
            <person name="Zhao H."/>
            <person name="Xu D."/>
            <person name="Zhang Y."/>
        </authorList>
    </citation>
    <scope>NUCLEOTIDE SEQUENCE [LARGE SCALE GENOMIC DNA]</scope>
    <source>
        <strain evidence="2">cv. Yunnan</strain>
    </source>
</reference>
<evidence type="ECO:0000313" key="1">
    <source>
        <dbReference type="EMBL" id="KAI3745329.1"/>
    </source>
</evidence>
<evidence type="ECO:0000313" key="2">
    <source>
        <dbReference type="Proteomes" id="UP001056120"/>
    </source>
</evidence>
<organism evidence="1 2">
    <name type="scientific">Smallanthus sonchifolius</name>
    <dbReference type="NCBI Taxonomy" id="185202"/>
    <lineage>
        <taxon>Eukaryota</taxon>
        <taxon>Viridiplantae</taxon>
        <taxon>Streptophyta</taxon>
        <taxon>Embryophyta</taxon>
        <taxon>Tracheophyta</taxon>
        <taxon>Spermatophyta</taxon>
        <taxon>Magnoliopsida</taxon>
        <taxon>eudicotyledons</taxon>
        <taxon>Gunneridae</taxon>
        <taxon>Pentapetalae</taxon>
        <taxon>asterids</taxon>
        <taxon>campanulids</taxon>
        <taxon>Asterales</taxon>
        <taxon>Asteraceae</taxon>
        <taxon>Asteroideae</taxon>
        <taxon>Heliantheae alliance</taxon>
        <taxon>Millerieae</taxon>
        <taxon>Smallanthus</taxon>
    </lineage>
</organism>
<comment type="caution">
    <text evidence="1">The sequence shown here is derived from an EMBL/GenBank/DDBJ whole genome shotgun (WGS) entry which is preliminary data.</text>
</comment>
<name>A0ACB9DF84_9ASTR</name>
<reference evidence="1 2" key="2">
    <citation type="journal article" date="2022" name="Mol. Ecol. Resour.">
        <title>The genomes of chicory, endive, great burdock and yacon provide insights into Asteraceae paleo-polyploidization history and plant inulin production.</title>
        <authorList>
            <person name="Fan W."/>
            <person name="Wang S."/>
            <person name="Wang H."/>
            <person name="Wang A."/>
            <person name="Jiang F."/>
            <person name="Liu H."/>
            <person name="Zhao H."/>
            <person name="Xu D."/>
            <person name="Zhang Y."/>
        </authorList>
    </citation>
    <scope>NUCLEOTIDE SEQUENCE [LARGE SCALE GENOMIC DNA]</scope>
    <source>
        <strain evidence="2">cv. Yunnan</strain>
        <tissue evidence="1">Leaves</tissue>
    </source>
</reference>
<proteinExistence type="predicted"/>
<dbReference type="EMBL" id="CM042036">
    <property type="protein sequence ID" value="KAI3745329.1"/>
    <property type="molecule type" value="Genomic_DNA"/>
</dbReference>
<dbReference type="Proteomes" id="UP001056120">
    <property type="component" value="Linkage Group LG19"/>
</dbReference>
<gene>
    <name evidence="1" type="ORF">L1987_58440</name>
</gene>
<sequence>MSLSMAFQGCLVASTACIGSGKPVLLCGEAFFSVAGSYNDINVLDQSPVFDDIENSVAPGSSFIANDN</sequence>
<protein>
    <submittedName>
        <fullName evidence="1">Uncharacterized protein</fullName>
    </submittedName>
</protein>